<keyword evidence="1" id="KW-0732">Signal</keyword>
<accession>A0A3N2RBY6</accession>
<evidence type="ECO:0000313" key="2">
    <source>
        <dbReference type="EMBL" id="ROU04990.1"/>
    </source>
</evidence>
<name>A0A3N2RBY6_LYSEN</name>
<feature type="signal peptide" evidence="1">
    <location>
        <begin position="1"/>
        <end position="26"/>
    </location>
</feature>
<gene>
    <name evidence="2" type="ORF">D9T17_21040</name>
</gene>
<comment type="caution">
    <text evidence="2">The sequence shown here is derived from an EMBL/GenBank/DDBJ whole genome shotgun (WGS) entry which is preliminary data.</text>
</comment>
<reference evidence="2 3" key="1">
    <citation type="submission" date="2018-10" db="EMBL/GenBank/DDBJ databases">
        <title>The genome of Lysobacter enzymogenes OH11.</title>
        <authorList>
            <person name="Liu F."/>
            <person name="Zhao Y."/>
            <person name="Qian G."/>
            <person name="Chen Y."/>
            <person name="Xu H."/>
        </authorList>
    </citation>
    <scope>NUCLEOTIDE SEQUENCE [LARGE SCALE GENOMIC DNA]</scope>
    <source>
        <strain evidence="2 3">OH11</strain>
    </source>
</reference>
<feature type="chain" id="PRO_5018016423" evidence="1">
    <location>
        <begin position="27"/>
        <end position="362"/>
    </location>
</feature>
<dbReference type="EMBL" id="RCTY01000052">
    <property type="protein sequence ID" value="ROU04990.1"/>
    <property type="molecule type" value="Genomic_DNA"/>
</dbReference>
<protein>
    <submittedName>
        <fullName evidence="2">DUF2066 domain-containing protein</fullName>
    </submittedName>
</protein>
<sequence>MGGSMGKAIRTWAMAAALLASFAASAQRVEGDRAQADGAYSAEVPVGGQSENERNGAMARALAQVLSKMSGDRAAASRPGVGQELRRAKDYATGYDYRQDEGVSQVTGAPTFQTTLVVSFDQEKVDNLAATLGLPIWPQPRPKPVLWLAIDDGSGPRLVGLAQANAARAALNRAVERGYRLGLPSGSAAEQASVGAIWRGDAAAVARASARYSPPMQLIGKLYRVKSGGWKGDWSFVDGGKVLGSWNTTDVDARKVMAGGADGAADALMKRYAKRSVAGTPGTYRVVFTGVRSADDYIRLAGYLQGLAVVRKIVPVRATPENVEFDLDLLSGLPGFKRMTDAGGTLVGLEGLEGQPPVFQLH</sequence>
<dbReference type="InterPro" id="IPR018642">
    <property type="entry name" value="DUF2066"/>
</dbReference>
<organism evidence="2 3">
    <name type="scientific">Lysobacter enzymogenes</name>
    <dbReference type="NCBI Taxonomy" id="69"/>
    <lineage>
        <taxon>Bacteria</taxon>
        <taxon>Pseudomonadati</taxon>
        <taxon>Pseudomonadota</taxon>
        <taxon>Gammaproteobacteria</taxon>
        <taxon>Lysobacterales</taxon>
        <taxon>Lysobacteraceae</taxon>
        <taxon>Lysobacter</taxon>
    </lineage>
</organism>
<dbReference type="Proteomes" id="UP000275910">
    <property type="component" value="Unassembled WGS sequence"/>
</dbReference>
<evidence type="ECO:0000256" key="1">
    <source>
        <dbReference type="SAM" id="SignalP"/>
    </source>
</evidence>
<dbReference type="AlphaFoldDB" id="A0A3N2RBY6"/>
<evidence type="ECO:0000313" key="3">
    <source>
        <dbReference type="Proteomes" id="UP000275910"/>
    </source>
</evidence>
<dbReference type="Pfam" id="PF09839">
    <property type="entry name" value="DUF2066"/>
    <property type="match status" value="1"/>
</dbReference>
<proteinExistence type="predicted"/>